<keyword evidence="8" id="KW-1185">Reference proteome</keyword>
<dbReference type="PANTHER" id="PTHR11586">
    <property type="entry name" value="TRNA-AMINOACYLATION COFACTOR ARC1 FAMILY MEMBER"/>
    <property type="match status" value="1"/>
</dbReference>
<evidence type="ECO:0000259" key="5">
    <source>
        <dbReference type="PROSITE" id="PS50405"/>
    </source>
</evidence>
<dbReference type="InterPro" id="IPR002547">
    <property type="entry name" value="tRNA-bd_dom"/>
</dbReference>
<dbReference type="GO" id="GO:0017102">
    <property type="term" value="C:methionyl glutamyl tRNA synthetase complex"/>
    <property type="evidence" value="ECO:0007669"/>
    <property type="project" value="TreeGrafter"/>
</dbReference>
<dbReference type="PROSITE" id="PS50886">
    <property type="entry name" value="TRBD"/>
    <property type="match status" value="1"/>
</dbReference>
<dbReference type="InterPro" id="IPR036282">
    <property type="entry name" value="Glutathione-S-Trfase_C_sf"/>
</dbReference>
<dbReference type="InterPro" id="IPR012340">
    <property type="entry name" value="NA-bd_OB-fold"/>
</dbReference>
<dbReference type="CDD" id="cd10304">
    <property type="entry name" value="GST_C_Arc1p_N_like"/>
    <property type="match status" value="1"/>
</dbReference>
<dbReference type="PROSITE" id="PS50405">
    <property type="entry name" value="GST_CTER"/>
    <property type="match status" value="1"/>
</dbReference>
<feature type="compositionally biased region" description="Basic and acidic residues" evidence="4">
    <location>
        <begin position="153"/>
        <end position="167"/>
    </location>
</feature>
<feature type="compositionally biased region" description="Low complexity" evidence="4">
    <location>
        <begin position="141"/>
        <end position="151"/>
    </location>
</feature>
<evidence type="ECO:0000313" key="7">
    <source>
        <dbReference type="EMBL" id="RDL30702.1"/>
    </source>
</evidence>
<feature type="domain" description="GST C-terminal" evidence="5">
    <location>
        <begin position="1"/>
        <end position="126"/>
    </location>
</feature>
<proteinExistence type="predicted"/>
<dbReference type="AlphaFoldDB" id="A0A370TA83"/>
<dbReference type="CDD" id="cd02799">
    <property type="entry name" value="tRNA_bind_EMAP-II_like"/>
    <property type="match status" value="1"/>
</dbReference>
<feature type="region of interest" description="Disordered" evidence="4">
    <location>
        <begin position="180"/>
        <end position="211"/>
    </location>
</feature>
<evidence type="ECO:0000256" key="4">
    <source>
        <dbReference type="SAM" id="MobiDB-lite"/>
    </source>
</evidence>
<dbReference type="SUPFAM" id="SSF50249">
    <property type="entry name" value="Nucleic acid-binding proteins"/>
    <property type="match status" value="1"/>
</dbReference>
<feature type="domain" description="TRNA-binding" evidence="6">
    <location>
        <begin position="214"/>
        <end position="337"/>
    </location>
</feature>
<dbReference type="PANTHER" id="PTHR11586:SF33">
    <property type="entry name" value="AMINOACYL TRNA SYNTHASE COMPLEX-INTERACTING MULTIFUNCTIONAL PROTEIN 1"/>
    <property type="match status" value="1"/>
</dbReference>
<feature type="compositionally biased region" description="Low complexity" evidence="4">
    <location>
        <begin position="180"/>
        <end position="189"/>
    </location>
</feature>
<dbReference type="InterPro" id="IPR010987">
    <property type="entry name" value="Glutathione-S-Trfase_C-like"/>
</dbReference>
<dbReference type="InterPro" id="IPR053836">
    <property type="entry name" value="Arc1-like_N"/>
</dbReference>
<sequence>MSSFSNITYSDTEQAEINQWLTTSDRLKSSSSNDQKSLLDTLNTHLASRTTLLGAKPSKADISLYQSLAPQVSQWTAEQRTGEQGRPHIVRLLDFVQNSSIFGLQIPDAERFKVDPEEILYVKPPVDAKAEKERLKKEKAAAAAAAGGEDAALPDRTKGNKGDKSVGEKDAAVAAVAGGAAAAAAGQEPQQKKREKKEKAPKPPKAPAVTAPLSPSLIDLRVGHILKAIKHPEADSLYVSTIAMGDKAGTDDTSEYEGQVVRTVCSGLNGLVPLEDMQGRKVVVVCNLKPVKMRGIKSSAMVLAASPRLKEGEVDNHAGPVELVAPPPDAKAGERVYFEGWKGEPEGMLNPKKGRVWETIQPGFKTTLNLEVVFDAGMVKELSKEGEEPKTGRGKMITESGGMCTVKSLVDGIVR</sequence>
<keyword evidence="2 3" id="KW-0694">RNA-binding</keyword>
<evidence type="ECO:0000259" key="6">
    <source>
        <dbReference type="PROSITE" id="PS50886"/>
    </source>
</evidence>
<accession>A0A370TA83</accession>
<protein>
    <recommendedName>
        <fullName evidence="9">Nucleic acid-binding protein</fullName>
    </recommendedName>
</protein>
<dbReference type="FunFam" id="2.40.50.140:FF:000199">
    <property type="entry name" value="tRNA-aminoacylation cofactor ARC1"/>
    <property type="match status" value="1"/>
</dbReference>
<dbReference type="EMBL" id="NPIC01000014">
    <property type="protein sequence ID" value="RDL30702.1"/>
    <property type="molecule type" value="Genomic_DNA"/>
</dbReference>
<evidence type="ECO:0008006" key="9">
    <source>
        <dbReference type="Google" id="ProtNLM"/>
    </source>
</evidence>
<name>A0A370TA83_9HELO</name>
<gene>
    <name evidence="7" type="ORF">BP5553_10047</name>
</gene>
<dbReference type="Proteomes" id="UP000254866">
    <property type="component" value="Unassembled WGS sequence"/>
</dbReference>
<dbReference type="Gene3D" id="1.20.1050.130">
    <property type="match status" value="1"/>
</dbReference>
<comment type="caution">
    <text evidence="7">The sequence shown here is derived from an EMBL/GenBank/DDBJ whole genome shotgun (WGS) entry which is preliminary data.</text>
</comment>
<evidence type="ECO:0000313" key="8">
    <source>
        <dbReference type="Proteomes" id="UP000254866"/>
    </source>
</evidence>
<dbReference type="OrthoDB" id="19141at2759"/>
<dbReference type="Pfam" id="PF01588">
    <property type="entry name" value="tRNA_bind"/>
    <property type="match status" value="1"/>
</dbReference>
<organism evidence="7 8">
    <name type="scientific">Venustampulla echinocandica</name>
    <dbReference type="NCBI Taxonomy" id="2656787"/>
    <lineage>
        <taxon>Eukaryota</taxon>
        <taxon>Fungi</taxon>
        <taxon>Dikarya</taxon>
        <taxon>Ascomycota</taxon>
        <taxon>Pezizomycotina</taxon>
        <taxon>Leotiomycetes</taxon>
        <taxon>Helotiales</taxon>
        <taxon>Pleuroascaceae</taxon>
        <taxon>Venustampulla</taxon>
    </lineage>
</organism>
<dbReference type="SUPFAM" id="SSF47616">
    <property type="entry name" value="GST C-terminal domain-like"/>
    <property type="match status" value="1"/>
</dbReference>
<dbReference type="Pfam" id="PF21972">
    <property type="entry name" value="Arc1p_N_like"/>
    <property type="match status" value="1"/>
</dbReference>
<evidence type="ECO:0000256" key="3">
    <source>
        <dbReference type="PROSITE-ProRule" id="PRU00209"/>
    </source>
</evidence>
<dbReference type="InterPro" id="IPR051270">
    <property type="entry name" value="Tyrosine-tRNA_ligase_regulator"/>
</dbReference>
<dbReference type="RefSeq" id="XP_031865078.1">
    <property type="nucleotide sequence ID" value="XM_032018670.1"/>
</dbReference>
<dbReference type="Gene3D" id="2.40.50.140">
    <property type="entry name" value="Nucleic acid-binding proteins"/>
    <property type="match status" value="1"/>
</dbReference>
<evidence type="ECO:0000256" key="1">
    <source>
        <dbReference type="ARBA" id="ARBA00022555"/>
    </source>
</evidence>
<keyword evidence="1 3" id="KW-0820">tRNA-binding</keyword>
<dbReference type="GeneID" id="43602896"/>
<dbReference type="STRING" id="2656787.A0A370TA83"/>
<reference evidence="7 8" key="1">
    <citation type="journal article" date="2018" name="IMA Fungus">
        <title>IMA Genome-F 9: Draft genome sequence of Annulohypoxylon stygium, Aspergillus mulundensis, Berkeleyomyces basicola (syn. Thielaviopsis basicola), Ceratocystis smalleyi, two Cercospora beticola strains, Coleophoma cylindrospora, Fusarium fracticaudum, Phialophora cf. hyalina, and Morchella septimelata.</title>
        <authorList>
            <person name="Wingfield B.D."/>
            <person name="Bills G.F."/>
            <person name="Dong Y."/>
            <person name="Huang W."/>
            <person name="Nel W.J."/>
            <person name="Swalarsk-Parry B.S."/>
            <person name="Vaghefi N."/>
            <person name="Wilken P.M."/>
            <person name="An Z."/>
            <person name="de Beer Z.W."/>
            <person name="De Vos L."/>
            <person name="Chen L."/>
            <person name="Duong T.A."/>
            <person name="Gao Y."/>
            <person name="Hammerbacher A."/>
            <person name="Kikkert J.R."/>
            <person name="Li Y."/>
            <person name="Li H."/>
            <person name="Li K."/>
            <person name="Li Q."/>
            <person name="Liu X."/>
            <person name="Ma X."/>
            <person name="Naidoo K."/>
            <person name="Pethybridge S.J."/>
            <person name="Sun J."/>
            <person name="Steenkamp E.T."/>
            <person name="van der Nest M.A."/>
            <person name="van Wyk S."/>
            <person name="Wingfield M.J."/>
            <person name="Xiong C."/>
            <person name="Yue Q."/>
            <person name="Zhang X."/>
        </authorList>
    </citation>
    <scope>NUCLEOTIDE SEQUENCE [LARGE SCALE GENOMIC DNA]</scope>
    <source>
        <strain evidence="7 8">BP 5553</strain>
    </source>
</reference>
<dbReference type="GO" id="GO:0000049">
    <property type="term" value="F:tRNA binding"/>
    <property type="evidence" value="ECO:0007669"/>
    <property type="project" value="UniProtKB-UniRule"/>
</dbReference>
<feature type="region of interest" description="Disordered" evidence="4">
    <location>
        <begin position="140"/>
        <end position="167"/>
    </location>
</feature>
<evidence type="ECO:0000256" key="2">
    <source>
        <dbReference type="ARBA" id="ARBA00022884"/>
    </source>
</evidence>